<reference evidence="2" key="1">
    <citation type="journal article" date="2013" name="Ind. Biotechnol.">
        <title>Comparative genomics analysis of Trichoderma reesei strains.</title>
        <authorList>
            <person name="Koike H."/>
            <person name="Aerts A."/>
            <person name="LaButti K."/>
            <person name="Grigoriev I.V."/>
            <person name="Baker S.E."/>
        </authorList>
    </citation>
    <scope>NUCLEOTIDE SEQUENCE [LARGE SCALE GENOMIC DNA]</scope>
    <source>
        <strain evidence="2">ATCC 56765 / BCRC 32924 / NRRL 11460 / Rut C-30</strain>
    </source>
</reference>
<gene>
    <name evidence="1" type="ORF">M419DRAFT_36217</name>
</gene>
<dbReference type="HOGENOM" id="CLU_1994253_0_0_1"/>
<evidence type="ECO:0008006" key="3">
    <source>
        <dbReference type="Google" id="ProtNLM"/>
    </source>
</evidence>
<dbReference type="KEGG" id="trr:M419DRAFT_36217"/>
<accession>A0A024S9R0</accession>
<proteinExistence type="predicted"/>
<dbReference type="Proteomes" id="UP000024376">
    <property type="component" value="Unassembled WGS sequence"/>
</dbReference>
<protein>
    <recommendedName>
        <fullName evidence="3">CHAD domain-containing protein</fullName>
    </recommendedName>
</protein>
<evidence type="ECO:0000313" key="1">
    <source>
        <dbReference type="EMBL" id="ETS01251.1"/>
    </source>
</evidence>
<evidence type="ECO:0000313" key="2">
    <source>
        <dbReference type="Proteomes" id="UP000024376"/>
    </source>
</evidence>
<sequence length="125" mass="14501">MSTQPTAAALTDRFSRAYAVLRQKRLVYLREASALQRQTEDPWLVSRGLREVAYELVRVSERLLHLRELMRDCRVDCGVLGEDMESLTLEIEDDFVRLMREAGEVSRGRGAGTQVHHFFWFYGHA</sequence>
<dbReference type="AlphaFoldDB" id="A0A024S9R0"/>
<organism evidence="1 2">
    <name type="scientific">Hypocrea jecorina (strain ATCC 56765 / BCRC 32924 / NRRL 11460 / Rut C-30)</name>
    <name type="common">Trichoderma reesei</name>
    <dbReference type="NCBI Taxonomy" id="1344414"/>
    <lineage>
        <taxon>Eukaryota</taxon>
        <taxon>Fungi</taxon>
        <taxon>Dikarya</taxon>
        <taxon>Ascomycota</taxon>
        <taxon>Pezizomycotina</taxon>
        <taxon>Sordariomycetes</taxon>
        <taxon>Hypocreomycetidae</taxon>
        <taxon>Hypocreales</taxon>
        <taxon>Hypocreaceae</taxon>
        <taxon>Trichoderma</taxon>
    </lineage>
</organism>
<name>A0A024S9R0_HYPJR</name>
<dbReference type="EMBL" id="KI911149">
    <property type="protein sequence ID" value="ETS01251.1"/>
    <property type="molecule type" value="Genomic_DNA"/>
</dbReference>